<sequence length="542" mass="56314">MRTGSGSAWEAVPAPGAPLLDVDGLDVGYNGAVRALRGVSLQVARRGVVAVLGGNGAGKTTLLRAISGTLGSAGGAVTGGTIRLDGRDVRGLPAAEIVRAGIAQVPEGRRVFRDLTVEENLRAGGLTAAPRTRSAALQGIYELFPDLAERRRERAGLLSGGQQQMLAIGRGLMSRPRLLLLDEPSLGLAPQLVARIGEIVTEINRHGTAVLLIEQNAVMGLRVADSAYVLEVGRVAASGPAEVLAGSDEIRGRYLGAGAGTASSADPGPDDGREPDTGPPGPAAAVRAEALKVDGVTVRFGGVTALADVSFEIEPGTVHALIGPNGAGKSTCINVLGGAYRVAAGTVRYGDRTLTGLRADQIAGLGVARTFQNISLSLDATVADNLLTGRHRLMRSGVLGGALGLPRARREDREHRARAERVAELLGLTALLGRSVHTLSYGDRKRVELGRALCAEPTLLLLDEPVAGMNPAESAEMAATIAEVRRELGISILLVEHDMPFVMGLAERVTVLDFGRRIADGTPAEVQRDPEVLRAYLGSEAA</sequence>
<dbReference type="SUPFAM" id="SSF52540">
    <property type="entry name" value="P-loop containing nucleoside triphosphate hydrolases"/>
    <property type="match status" value="2"/>
</dbReference>
<dbReference type="Pfam" id="PF12399">
    <property type="entry name" value="BCA_ABC_TP_C"/>
    <property type="match status" value="1"/>
</dbReference>
<reference evidence="11" key="2">
    <citation type="journal article" date="2019" name="Int. J. Syst. Evol. Microbiol.">
        <title>The Global Catalogue of Microorganisms (GCM) 10K type strain sequencing project: providing services to taxonomists for standard genome sequencing and annotation.</title>
        <authorList>
            <consortium name="The Broad Institute Genomics Platform"/>
            <consortium name="The Broad Institute Genome Sequencing Center for Infectious Disease"/>
            <person name="Wu L."/>
            <person name="Ma J."/>
        </authorList>
    </citation>
    <scope>NUCLEOTIDE SEQUENCE [LARGE SCALE GENOMIC DNA]</scope>
    <source>
        <strain evidence="11">JCM 10667</strain>
    </source>
</reference>
<evidence type="ECO:0000256" key="4">
    <source>
        <dbReference type="ARBA" id="ARBA00022840"/>
    </source>
</evidence>
<evidence type="ECO:0000256" key="6">
    <source>
        <dbReference type="SAM" id="MobiDB-lite"/>
    </source>
</evidence>
<name>A0A7W7IDC4_9ACTN</name>
<dbReference type="InterPro" id="IPR032823">
    <property type="entry name" value="BCA_ABC_TP_C"/>
</dbReference>
<evidence type="ECO:0000313" key="8">
    <source>
        <dbReference type="EMBL" id="GAA0567039.1"/>
    </source>
</evidence>
<protein>
    <submittedName>
        <fullName evidence="9">ABC-type branched-subunit amino acid transport system ATPase component</fullName>
    </submittedName>
</protein>
<evidence type="ECO:0000313" key="11">
    <source>
        <dbReference type="Proteomes" id="UP001501427"/>
    </source>
</evidence>
<dbReference type="Proteomes" id="UP001501427">
    <property type="component" value="Unassembled WGS sequence"/>
</dbReference>
<comment type="similarity">
    <text evidence="1">Belongs to the ABC transporter superfamily.</text>
</comment>
<dbReference type="Proteomes" id="UP000549343">
    <property type="component" value="Unassembled WGS sequence"/>
</dbReference>
<evidence type="ECO:0000256" key="3">
    <source>
        <dbReference type="ARBA" id="ARBA00022741"/>
    </source>
</evidence>
<dbReference type="RefSeq" id="WP_184883922.1">
    <property type="nucleotide sequence ID" value="NZ_BAAAHD010000025.1"/>
</dbReference>
<evidence type="ECO:0000256" key="5">
    <source>
        <dbReference type="ARBA" id="ARBA00022970"/>
    </source>
</evidence>
<dbReference type="GO" id="GO:0016887">
    <property type="term" value="F:ATP hydrolysis activity"/>
    <property type="evidence" value="ECO:0007669"/>
    <property type="project" value="InterPro"/>
</dbReference>
<dbReference type="InterPro" id="IPR052156">
    <property type="entry name" value="BCAA_Transport_ATP-bd_LivF"/>
</dbReference>
<dbReference type="InterPro" id="IPR003593">
    <property type="entry name" value="AAA+_ATPase"/>
</dbReference>
<dbReference type="PROSITE" id="PS50893">
    <property type="entry name" value="ABC_TRANSPORTER_2"/>
    <property type="match status" value="2"/>
</dbReference>
<keyword evidence="11" id="KW-1185">Reference proteome</keyword>
<reference evidence="9 10" key="3">
    <citation type="submission" date="2020-08" db="EMBL/GenBank/DDBJ databases">
        <title>Sequencing the genomes of 1000 actinobacteria strains.</title>
        <authorList>
            <person name="Klenk H.-P."/>
        </authorList>
    </citation>
    <scope>NUCLEOTIDE SEQUENCE [LARGE SCALE GENOMIC DNA]</scope>
    <source>
        <strain evidence="9 10">DSM 44772</strain>
    </source>
</reference>
<dbReference type="PANTHER" id="PTHR43820">
    <property type="entry name" value="HIGH-AFFINITY BRANCHED-CHAIN AMINO ACID TRANSPORT ATP-BINDING PROTEIN LIVF"/>
    <property type="match status" value="1"/>
</dbReference>
<reference evidence="8" key="1">
    <citation type="journal article" date="2014" name="Int. J. Syst. Evol. Microbiol.">
        <title>Complete genome of a new Firmicutes species belonging to the dominant human colonic microbiota ('Ruminococcus bicirculans') reveals two chromosomes and a selective capacity to utilize plant glucans.</title>
        <authorList>
            <consortium name="NISC Comparative Sequencing Program"/>
            <person name="Wegmann U."/>
            <person name="Louis P."/>
            <person name="Goesmann A."/>
            <person name="Henrissat B."/>
            <person name="Duncan S.H."/>
            <person name="Flint H.J."/>
        </authorList>
    </citation>
    <scope>NUCLEOTIDE SEQUENCE</scope>
    <source>
        <strain evidence="8">JCM 10667</strain>
    </source>
</reference>
<evidence type="ECO:0000259" key="7">
    <source>
        <dbReference type="PROSITE" id="PS50893"/>
    </source>
</evidence>
<keyword evidence="4" id="KW-0067">ATP-binding</keyword>
<dbReference type="GO" id="GO:0015658">
    <property type="term" value="F:branched-chain amino acid transmembrane transporter activity"/>
    <property type="evidence" value="ECO:0007669"/>
    <property type="project" value="TreeGrafter"/>
</dbReference>
<keyword evidence="2" id="KW-0813">Transport</keyword>
<dbReference type="InterPro" id="IPR003439">
    <property type="entry name" value="ABC_transporter-like_ATP-bd"/>
</dbReference>
<keyword evidence="3" id="KW-0547">Nucleotide-binding</keyword>
<dbReference type="FunFam" id="3.40.50.300:FF:000421">
    <property type="entry name" value="Branched-chain amino acid ABC transporter ATP-binding protein"/>
    <property type="match status" value="1"/>
</dbReference>
<gene>
    <name evidence="9" type="ORF">F4557_003364</name>
    <name evidence="8" type="ORF">GCM10009546_31920</name>
</gene>
<dbReference type="Gene3D" id="3.40.50.300">
    <property type="entry name" value="P-loop containing nucleotide triphosphate hydrolases"/>
    <property type="match status" value="2"/>
</dbReference>
<organism evidence="9 10">
    <name type="scientific">Actinomadura livida</name>
    <dbReference type="NCBI Taxonomy" id="79909"/>
    <lineage>
        <taxon>Bacteria</taxon>
        <taxon>Bacillati</taxon>
        <taxon>Actinomycetota</taxon>
        <taxon>Actinomycetes</taxon>
        <taxon>Streptosporangiales</taxon>
        <taxon>Thermomonosporaceae</taxon>
        <taxon>Actinomadura</taxon>
    </lineage>
</organism>
<evidence type="ECO:0000256" key="1">
    <source>
        <dbReference type="ARBA" id="ARBA00005417"/>
    </source>
</evidence>
<dbReference type="EMBL" id="BAAAHD010000025">
    <property type="protein sequence ID" value="GAA0567039.1"/>
    <property type="molecule type" value="Genomic_DNA"/>
</dbReference>
<comment type="caution">
    <text evidence="9">The sequence shown here is derived from an EMBL/GenBank/DDBJ whole genome shotgun (WGS) entry which is preliminary data.</text>
</comment>
<dbReference type="GO" id="GO:0005524">
    <property type="term" value="F:ATP binding"/>
    <property type="evidence" value="ECO:0007669"/>
    <property type="project" value="UniProtKB-KW"/>
</dbReference>
<dbReference type="EMBL" id="JACHMV010000001">
    <property type="protein sequence ID" value="MBB4774946.1"/>
    <property type="molecule type" value="Genomic_DNA"/>
</dbReference>
<dbReference type="CDD" id="cd03224">
    <property type="entry name" value="ABC_TM1139_LivF_branched"/>
    <property type="match status" value="1"/>
</dbReference>
<dbReference type="AlphaFoldDB" id="A0A7W7IDC4"/>
<evidence type="ECO:0000256" key="2">
    <source>
        <dbReference type="ARBA" id="ARBA00022448"/>
    </source>
</evidence>
<dbReference type="PANTHER" id="PTHR43820:SF4">
    <property type="entry name" value="HIGH-AFFINITY BRANCHED-CHAIN AMINO ACID TRANSPORT ATP-BINDING PROTEIN LIVF"/>
    <property type="match status" value="1"/>
</dbReference>
<feature type="region of interest" description="Disordered" evidence="6">
    <location>
        <begin position="257"/>
        <end position="283"/>
    </location>
</feature>
<dbReference type="SMART" id="SM00382">
    <property type="entry name" value="AAA"/>
    <property type="match status" value="2"/>
</dbReference>
<dbReference type="CDD" id="cd03219">
    <property type="entry name" value="ABC_Mj1267_LivG_branched"/>
    <property type="match status" value="1"/>
</dbReference>
<accession>A0A7W7IDC4</accession>
<keyword evidence="5" id="KW-0029">Amino-acid transport</keyword>
<evidence type="ECO:0000313" key="9">
    <source>
        <dbReference type="EMBL" id="MBB4774946.1"/>
    </source>
</evidence>
<dbReference type="Pfam" id="PF00005">
    <property type="entry name" value="ABC_tran"/>
    <property type="match status" value="2"/>
</dbReference>
<proteinExistence type="inferred from homology"/>
<dbReference type="GO" id="GO:0015807">
    <property type="term" value="P:L-amino acid transport"/>
    <property type="evidence" value="ECO:0007669"/>
    <property type="project" value="TreeGrafter"/>
</dbReference>
<reference evidence="8" key="4">
    <citation type="submission" date="2023-12" db="EMBL/GenBank/DDBJ databases">
        <authorList>
            <person name="Sun Q."/>
            <person name="Inoue M."/>
        </authorList>
    </citation>
    <scope>NUCLEOTIDE SEQUENCE</scope>
    <source>
        <strain evidence="8">JCM 10667</strain>
    </source>
</reference>
<feature type="domain" description="ABC transporter" evidence="7">
    <location>
        <begin position="20"/>
        <end position="257"/>
    </location>
</feature>
<evidence type="ECO:0000313" key="10">
    <source>
        <dbReference type="Proteomes" id="UP000549343"/>
    </source>
</evidence>
<dbReference type="PROSITE" id="PS00211">
    <property type="entry name" value="ABC_TRANSPORTER_1"/>
    <property type="match status" value="2"/>
</dbReference>
<dbReference type="InterPro" id="IPR027417">
    <property type="entry name" value="P-loop_NTPase"/>
</dbReference>
<feature type="domain" description="ABC transporter" evidence="7">
    <location>
        <begin position="291"/>
        <end position="539"/>
    </location>
</feature>
<dbReference type="InterPro" id="IPR017871">
    <property type="entry name" value="ABC_transporter-like_CS"/>
</dbReference>